<comment type="caution">
    <text evidence="4">The sequence shown here is derived from an EMBL/GenBank/DDBJ whole genome shotgun (WGS) entry which is preliminary data.</text>
</comment>
<dbReference type="InterPro" id="IPR003593">
    <property type="entry name" value="AAA+_ATPase"/>
</dbReference>
<feature type="domain" description="ABC transporter" evidence="3">
    <location>
        <begin position="345"/>
        <end position="574"/>
    </location>
</feature>
<keyword evidence="2 4" id="KW-0067">ATP-binding</keyword>
<dbReference type="PROSITE" id="PS50893">
    <property type="entry name" value="ABC_TRANSPORTER_2"/>
    <property type="match status" value="2"/>
</dbReference>
<evidence type="ECO:0000313" key="4">
    <source>
        <dbReference type="EMBL" id="MCQ8116819.1"/>
    </source>
</evidence>
<dbReference type="CDD" id="cd03230">
    <property type="entry name" value="ABC_DR_subfamily_A"/>
    <property type="match status" value="2"/>
</dbReference>
<dbReference type="InterPro" id="IPR027417">
    <property type="entry name" value="P-loop_NTPase"/>
</dbReference>
<organism evidence="4 5">
    <name type="scientific">Methylomonas rosea</name>
    <dbReference type="NCBI Taxonomy" id="2952227"/>
    <lineage>
        <taxon>Bacteria</taxon>
        <taxon>Pseudomonadati</taxon>
        <taxon>Pseudomonadota</taxon>
        <taxon>Gammaproteobacteria</taxon>
        <taxon>Methylococcales</taxon>
        <taxon>Methylococcaceae</taxon>
        <taxon>Methylomonas</taxon>
    </lineage>
</organism>
<dbReference type="InterPro" id="IPR017871">
    <property type="entry name" value="ABC_transporter-like_CS"/>
</dbReference>
<keyword evidence="1" id="KW-0547">Nucleotide-binding</keyword>
<evidence type="ECO:0000313" key="5">
    <source>
        <dbReference type="Proteomes" id="UP001524570"/>
    </source>
</evidence>
<keyword evidence="5" id="KW-1185">Reference proteome</keyword>
<protein>
    <submittedName>
        <fullName evidence="4">ATP-binding cassette domain-containing protein</fullName>
    </submittedName>
</protein>
<reference evidence="4 5" key="1">
    <citation type="submission" date="2022-07" db="EMBL/GenBank/DDBJ databases">
        <title>Methylomonas rivi sp. nov., Methylomonas rosea sp. nov., Methylomonas aureus sp. nov. and Methylomonas subterranea sp. nov., four novel methanotrophs isolated from a freshwater creek and the deep terrestrial subsurface.</title>
        <authorList>
            <person name="Abin C."/>
            <person name="Sankaranarayanan K."/>
            <person name="Garner C."/>
            <person name="Sindelar R."/>
            <person name="Kotary K."/>
            <person name="Garner R."/>
            <person name="Barclay S."/>
            <person name="Lawson P."/>
            <person name="Krumholz L."/>
        </authorList>
    </citation>
    <scope>NUCLEOTIDE SEQUENCE [LARGE SCALE GENOMIC DNA]</scope>
    <source>
        <strain evidence="4 5">WSC-7</strain>
    </source>
</reference>
<proteinExistence type="predicted"/>
<dbReference type="PANTHER" id="PTHR43038:SF3">
    <property type="entry name" value="ABC TRANSPORTER G FAMILY MEMBER 20 ISOFORM X1"/>
    <property type="match status" value="1"/>
</dbReference>
<dbReference type="SUPFAM" id="SSF52540">
    <property type="entry name" value="P-loop containing nucleoside triphosphate hydrolases"/>
    <property type="match status" value="2"/>
</dbReference>
<sequence>MNAVKADVTPAPLIFTSVSKRFTAGNRVVSALQDISLSLPLGQVTALVGPDGAGKTTLLRLAAGLLLPDSGSIATFGLNTAVAGEQLHRLIGYMPQRFGLYEDLSVLENLNLYADLYGISRQDRQLRFAELMRMTNLQKFNQRLAGQLSGGMKQKLGLACTLLNRPRLLVLDEPSVGVDPLSRRELWQIIALLVQEFGTTVLLSTAYMDEAERCQQVVLLDRGQILHQDAPAGFHRLADACSYQLSSPVLGKRMLQQRLQGQPDLIDSVVQGDAVRAVARPGSRPDWTVIFDDTEQVWVTPVPPRLEDAFIMLLLARHASQPQIEAVHFLPNGSRHLVGQQPAVIEVDQVDRWFGNFQAVKKLSFDVRHGEIFGLLGANGAGKTTTFRMLCGLLPASNGRLRVAGLDLRKAAAQARARLGYMSQKFSLYGQLSVKQNLEFFSHAYGLRNKRRLERIAWAFQEFDLTDFADSNSVDLPLGYKQRLALACALMHEPEILFLDEPTSGIDPLARREFWTRINSLAAQGVTILVTTHFMEEAEYCDRLLIMREGDILAAGTPAQIRSSSQTADQAPAGTMEEAFIRLLEITGEANG</sequence>
<dbReference type="SMART" id="SM00382">
    <property type="entry name" value="AAA"/>
    <property type="match status" value="2"/>
</dbReference>
<dbReference type="RefSeq" id="WP_256606040.1">
    <property type="nucleotide sequence ID" value="NZ_JANIBL010000011.1"/>
</dbReference>
<feature type="domain" description="ABC transporter" evidence="3">
    <location>
        <begin position="13"/>
        <end position="247"/>
    </location>
</feature>
<dbReference type="Pfam" id="PF00005">
    <property type="entry name" value="ABC_tran"/>
    <property type="match status" value="2"/>
</dbReference>
<dbReference type="GO" id="GO:0005524">
    <property type="term" value="F:ATP binding"/>
    <property type="evidence" value="ECO:0007669"/>
    <property type="project" value="UniProtKB-KW"/>
</dbReference>
<evidence type="ECO:0000259" key="3">
    <source>
        <dbReference type="PROSITE" id="PS50893"/>
    </source>
</evidence>
<dbReference type="Gene3D" id="3.40.50.300">
    <property type="entry name" value="P-loop containing nucleotide triphosphate hydrolases"/>
    <property type="match status" value="2"/>
</dbReference>
<dbReference type="InterPro" id="IPR003439">
    <property type="entry name" value="ABC_transporter-like_ATP-bd"/>
</dbReference>
<evidence type="ECO:0000256" key="2">
    <source>
        <dbReference type="ARBA" id="ARBA00022840"/>
    </source>
</evidence>
<gene>
    <name evidence="4" type="ORF">NP589_05220</name>
</gene>
<name>A0ABT1TPW5_9GAMM</name>
<dbReference type="PANTHER" id="PTHR43038">
    <property type="entry name" value="ATP-BINDING CASSETTE, SUB-FAMILY H, MEMBER 1"/>
    <property type="match status" value="1"/>
</dbReference>
<dbReference type="PROSITE" id="PS00211">
    <property type="entry name" value="ABC_TRANSPORTER_1"/>
    <property type="match status" value="1"/>
</dbReference>
<dbReference type="EMBL" id="JANIBL010000011">
    <property type="protein sequence ID" value="MCQ8116819.1"/>
    <property type="molecule type" value="Genomic_DNA"/>
</dbReference>
<dbReference type="Proteomes" id="UP001524570">
    <property type="component" value="Unassembled WGS sequence"/>
</dbReference>
<evidence type="ECO:0000256" key="1">
    <source>
        <dbReference type="ARBA" id="ARBA00022741"/>
    </source>
</evidence>
<accession>A0ABT1TPW5</accession>